<feature type="transmembrane region" description="Helical" evidence="10">
    <location>
        <begin position="71"/>
        <end position="95"/>
    </location>
</feature>
<keyword evidence="4" id="KW-0808">Transferase</keyword>
<evidence type="ECO:0000256" key="8">
    <source>
        <dbReference type="ARBA" id="ARBA00023012"/>
    </source>
</evidence>
<evidence type="ECO:0000256" key="4">
    <source>
        <dbReference type="ARBA" id="ARBA00022679"/>
    </source>
</evidence>
<evidence type="ECO:0000259" key="11">
    <source>
        <dbReference type="Pfam" id="PF07730"/>
    </source>
</evidence>
<sequence>MSRPHPPRRVLWWPRRRSVVFDVLVVLGVTALVLWVATDIIEYRSPELRTFAVSTVPVATLTLIVRRRWPIVPVVAAVGVILIGYDIFLITVALYSLARYGRSERRLIAVSVAVAALIVVSDYYNPIDITQVYDGDEDSPAVPWVIVVPFSLVAVPVLLGVYLKARNRLLEELQERADRLEREQHLLAAQALAEERSRIAREMHDVVAHQVGLAVIYSGALEVSTDTEPAETARLARQVGDANRQALRELREVIGVLRLAGGKPEDPLAPQPTLGELPELVSESLAAGLPVRLRVEGPEVRLPGNVQRTIYRIVQESLSNVHKHAGMVETEVLLRYEAEFVTVRVHNAPPLRPVEVEVPSGGHGLIGMRERISLVQGVFEAGRRPDGSFQVHARIPVTPTAATDDAGTERAPG</sequence>
<evidence type="ECO:0000256" key="3">
    <source>
        <dbReference type="ARBA" id="ARBA00022553"/>
    </source>
</evidence>
<dbReference type="EMBL" id="BAAAGS010000015">
    <property type="protein sequence ID" value="GAA0526350.1"/>
    <property type="molecule type" value="Genomic_DNA"/>
</dbReference>
<dbReference type="InterPro" id="IPR050482">
    <property type="entry name" value="Sensor_HK_TwoCompSys"/>
</dbReference>
<dbReference type="PANTHER" id="PTHR24421">
    <property type="entry name" value="NITRATE/NITRITE SENSOR PROTEIN NARX-RELATED"/>
    <property type="match status" value="1"/>
</dbReference>
<keyword evidence="7" id="KW-0067">ATP-binding</keyword>
<reference evidence="12 13" key="1">
    <citation type="journal article" date="2019" name="Int. J. Syst. Evol. Microbiol.">
        <title>The Global Catalogue of Microorganisms (GCM) 10K type strain sequencing project: providing services to taxonomists for standard genome sequencing and annotation.</title>
        <authorList>
            <consortium name="The Broad Institute Genomics Platform"/>
            <consortium name="The Broad Institute Genome Sequencing Center for Infectious Disease"/>
            <person name="Wu L."/>
            <person name="Ma J."/>
        </authorList>
    </citation>
    <scope>NUCLEOTIDE SEQUENCE [LARGE SCALE GENOMIC DNA]</scope>
    <source>
        <strain evidence="12 13">JCM 10303</strain>
    </source>
</reference>
<feature type="coiled-coil region" evidence="9">
    <location>
        <begin position="163"/>
        <end position="190"/>
    </location>
</feature>
<feature type="transmembrane region" description="Helical" evidence="10">
    <location>
        <begin position="144"/>
        <end position="163"/>
    </location>
</feature>
<keyword evidence="9" id="KW-0175">Coiled coil</keyword>
<evidence type="ECO:0000256" key="5">
    <source>
        <dbReference type="ARBA" id="ARBA00022741"/>
    </source>
</evidence>
<keyword evidence="5" id="KW-0547">Nucleotide-binding</keyword>
<keyword evidence="13" id="KW-1185">Reference proteome</keyword>
<keyword evidence="10" id="KW-0472">Membrane</keyword>
<feature type="transmembrane region" description="Helical" evidence="10">
    <location>
        <begin position="20"/>
        <end position="41"/>
    </location>
</feature>
<evidence type="ECO:0000256" key="9">
    <source>
        <dbReference type="SAM" id="Coils"/>
    </source>
</evidence>
<protein>
    <recommendedName>
        <fullName evidence="2">histidine kinase</fullName>
        <ecNumber evidence="2">2.7.13.3</ecNumber>
    </recommendedName>
</protein>
<evidence type="ECO:0000256" key="2">
    <source>
        <dbReference type="ARBA" id="ARBA00012438"/>
    </source>
</evidence>
<evidence type="ECO:0000256" key="6">
    <source>
        <dbReference type="ARBA" id="ARBA00022777"/>
    </source>
</evidence>
<dbReference type="Pfam" id="PF07730">
    <property type="entry name" value="HisKA_3"/>
    <property type="match status" value="1"/>
</dbReference>
<organism evidence="12 13">
    <name type="scientific">Saccharopolyspora erythraea</name>
    <name type="common">Streptomyces erythraeus</name>
    <dbReference type="NCBI Taxonomy" id="1836"/>
    <lineage>
        <taxon>Bacteria</taxon>
        <taxon>Bacillati</taxon>
        <taxon>Actinomycetota</taxon>
        <taxon>Actinomycetes</taxon>
        <taxon>Pseudonocardiales</taxon>
        <taxon>Pseudonocardiaceae</taxon>
        <taxon>Saccharopolyspora</taxon>
    </lineage>
</organism>
<dbReference type="Gene3D" id="3.30.565.10">
    <property type="entry name" value="Histidine kinase-like ATPase, C-terminal domain"/>
    <property type="match status" value="1"/>
</dbReference>
<keyword evidence="8" id="KW-0902">Two-component regulatory system</keyword>
<name>A0ABN1CVL0_SACER</name>
<dbReference type="SUPFAM" id="SSF55874">
    <property type="entry name" value="ATPase domain of HSP90 chaperone/DNA topoisomerase II/histidine kinase"/>
    <property type="match status" value="1"/>
</dbReference>
<feature type="domain" description="Signal transduction histidine kinase subgroup 3 dimerisation and phosphoacceptor" evidence="11">
    <location>
        <begin position="195"/>
        <end position="258"/>
    </location>
</feature>
<evidence type="ECO:0000313" key="13">
    <source>
        <dbReference type="Proteomes" id="UP001500729"/>
    </source>
</evidence>
<comment type="caution">
    <text evidence="12">The sequence shown here is derived from an EMBL/GenBank/DDBJ whole genome shotgun (WGS) entry which is preliminary data.</text>
</comment>
<dbReference type="InterPro" id="IPR011712">
    <property type="entry name" value="Sig_transdc_His_kin_sub3_dim/P"/>
</dbReference>
<evidence type="ECO:0000256" key="7">
    <source>
        <dbReference type="ARBA" id="ARBA00022840"/>
    </source>
</evidence>
<keyword evidence="10" id="KW-1133">Transmembrane helix</keyword>
<keyword evidence="6" id="KW-0418">Kinase</keyword>
<evidence type="ECO:0000256" key="1">
    <source>
        <dbReference type="ARBA" id="ARBA00000085"/>
    </source>
</evidence>
<dbReference type="EC" id="2.7.13.3" evidence="2"/>
<dbReference type="PANTHER" id="PTHR24421:SF10">
    <property type="entry name" value="NITRATE_NITRITE SENSOR PROTEIN NARQ"/>
    <property type="match status" value="1"/>
</dbReference>
<dbReference type="Proteomes" id="UP001500729">
    <property type="component" value="Unassembled WGS sequence"/>
</dbReference>
<dbReference type="RefSeq" id="WP_021341407.1">
    <property type="nucleotide sequence ID" value="NZ_BAAAGS010000015.1"/>
</dbReference>
<evidence type="ECO:0000313" key="12">
    <source>
        <dbReference type="EMBL" id="GAA0526350.1"/>
    </source>
</evidence>
<proteinExistence type="predicted"/>
<keyword evidence="3" id="KW-0597">Phosphoprotein</keyword>
<dbReference type="CDD" id="cd16917">
    <property type="entry name" value="HATPase_UhpB-NarQ-NarX-like"/>
    <property type="match status" value="1"/>
</dbReference>
<dbReference type="InterPro" id="IPR036890">
    <property type="entry name" value="HATPase_C_sf"/>
</dbReference>
<keyword evidence="10" id="KW-0812">Transmembrane</keyword>
<feature type="transmembrane region" description="Helical" evidence="10">
    <location>
        <begin position="107"/>
        <end position="124"/>
    </location>
</feature>
<comment type="catalytic activity">
    <reaction evidence="1">
        <text>ATP + protein L-histidine = ADP + protein N-phospho-L-histidine.</text>
        <dbReference type="EC" id="2.7.13.3"/>
    </reaction>
</comment>
<gene>
    <name evidence="12" type="ORF">GCM10009533_27090</name>
</gene>
<accession>A0ABN1CVL0</accession>
<dbReference type="Gene3D" id="1.20.5.1930">
    <property type="match status" value="1"/>
</dbReference>
<evidence type="ECO:0000256" key="10">
    <source>
        <dbReference type="SAM" id="Phobius"/>
    </source>
</evidence>